<gene>
    <name evidence="1" type="ORF">FPE_LOCUS19293</name>
</gene>
<dbReference type="AlphaFoldDB" id="A0AAD1ZL66"/>
<dbReference type="GO" id="GO:0006508">
    <property type="term" value="P:proteolysis"/>
    <property type="evidence" value="ECO:0007669"/>
    <property type="project" value="InterPro"/>
</dbReference>
<dbReference type="InterPro" id="IPR036852">
    <property type="entry name" value="Peptidase_S8/S53_dom_sf"/>
</dbReference>
<dbReference type="EMBL" id="OU503047">
    <property type="protein sequence ID" value="CAI9771863.1"/>
    <property type="molecule type" value="Genomic_DNA"/>
</dbReference>
<dbReference type="Gene3D" id="3.40.50.200">
    <property type="entry name" value="Peptidase S8/S53 domain"/>
    <property type="match status" value="1"/>
</dbReference>
<protein>
    <submittedName>
        <fullName evidence="1">Uncharacterized protein</fullName>
    </submittedName>
</protein>
<dbReference type="Proteomes" id="UP000834106">
    <property type="component" value="Chromosome 12"/>
</dbReference>
<evidence type="ECO:0000313" key="2">
    <source>
        <dbReference type="Proteomes" id="UP000834106"/>
    </source>
</evidence>
<organism evidence="1 2">
    <name type="scientific">Fraxinus pennsylvanica</name>
    <dbReference type="NCBI Taxonomy" id="56036"/>
    <lineage>
        <taxon>Eukaryota</taxon>
        <taxon>Viridiplantae</taxon>
        <taxon>Streptophyta</taxon>
        <taxon>Embryophyta</taxon>
        <taxon>Tracheophyta</taxon>
        <taxon>Spermatophyta</taxon>
        <taxon>Magnoliopsida</taxon>
        <taxon>eudicotyledons</taxon>
        <taxon>Gunneridae</taxon>
        <taxon>Pentapetalae</taxon>
        <taxon>asterids</taxon>
        <taxon>lamiids</taxon>
        <taxon>Lamiales</taxon>
        <taxon>Oleaceae</taxon>
        <taxon>Oleeae</taxon>
        <taxon>Fraxinus</taxon>
    </lineage>
</organism>
<keyword evidence="2" id="KW-1185">Reference proteome</keyword>
<evidence type="ECO:0000313" key="1">
    <source>
        <dbReference type="EMBL" id="CAI9771863.1"/>
    </source>
</evidence>
<sequence>MMRPESHGKLIYTFHGTNNKLHQQTFWVMLMVQFKGWPLKQGLQLIKFAGLHDFGAMEKGVFVSWSTGNGGPDPTSLVNVSPWSLLFEPAQCIEISQLLLSPGQVNT</sequence>
<dbReference type="GO" id="GO:0004252">
    <property type="term" value="F:serine-type endopeptidase activity"/>
    <property type="evidence" value="ECO:0007669"/>
    <property type="project" value="InterPro"/>
</dbReference>
<reference evidence="1" key="1">
    <citation type="submission" date="2023-05" db="EMBL/GenBank/DDBJ databases">
        <authorList>
            <person name="Huff M."/>
        </authorList>
    </citation>
    <scope>NUCLEOTIDE SEQUENCE</scope>
</reference>
<proteinExistence type="predicted"/>
<accession>A0AAD1ZL66</accession>
<name>A0AAD1ZL66_9LAMI</name>